<gene>
    <name evidence="2" type="ordered locus">Murru_0885</name>
</gene>
<keyword evidence="3" id="KW-1185">Reference proteome</keyword>
<feature type="region of interest" description="Disordered" evidence="1">
    <location>
        <begin position="1"/>
        <end position="37"/>
    </location>
</feature>
<reference evidence="2 3" key="2">
    <citation type="journal article" date="2012" name="Stand. Genomic Sci.">
        <title>Complete genome sequence of the facultatively anaerobic, appendaged bacterium Muricauda ruestringensis type strain (B1(T)).</title>
        <authorList>
            <person name="Huntemann M."/>
            <person name="Teshima H."/>
            <person name="Lapidus A."/>
            <person name="Nolan M."/>
            <person name="Lucas S."/>
            <person name="Hammon N."/>
            <person name="Deshpande S."/>
            <person name="Cheng J.F."/>
            <person name="Tapia R."/>
            <person name="Goodwin L.A."/>
            <person name="Pitluck S."/>
            <person name="Liolios K."/>
            <person name="Pagani I."/>
            <person name="Ivanova N."/>
            <person name="Mavromatis K."/>
            <person name="Mikhailova N."/>
            <person name="Pati A."/>
            <person name="Chen A."/>
            <person name="Palaniappan K."/>
            <person name="Land M."/>
            <person name="Hauser L."/>
            <person name="Pan C."/>
            <person name="Brambilla E.M."/>
            <person name="Rohde M."/>
            <person name="Spring S."/>
            <person name="Goker M."/>
            <person name="Detter J.C."/>
            <person name="Bristow J."/>
            <person name="Eisen J.A."/>
            <person name="Markowitz V."/>
            <person name="Hugenholtz P."/>
            <person name="Kyrpides N.C."/>
            <person name="Klenk H.P."/>
            <person name="Woyke T."/>
        </authorList>
    </citation>
    <scope>NUCLEOTIDE SEQUENCE [LARGE SCALE GENOMIC DNA]</scope>
    <source>
        <strain evidence="3">DSM 13258 / LMG 19739 / B1</strain>
    </source>
</reference>
<name>G2PKV3_ALLRU</name>
<dbReference type="KEGG" id="mrs:Murru_0885"/>
<evidence type="ECO:0000313" key="2">
    <source>
        <dbReference type="EMBL" id="AEM69932.1"/>
    </source>
</evidence>
<dbReference type="EMBL" id="CP002999">
    <property type="protein sequence ID" value="AEM69932.1"/>
    <property type="molecule type" value="Genomic_DNA"/>
</dbReference>
<dbReference type="Proteomes" id="UP000008908">
    <property type="component" value="Chromosome"/>
</dbReference>
<protein>
    <submittedName>
        <fullName evidence="2">Uncharacterized protein</fullName>
    </submittedName>
</protein>
<accession>G2PKV3</accession>
<evidence type="ECO:0000256" key="1">
    <source>
        <dbReference type="SAM" id="MobiDB-lite"/>
    </source>
</evidence>
<organism evidence="2 3">
    <name type="scientific">Allomuricauda ruestringensis (strain DSM 13258 / CIP 107369 / LMG 19739 / B1)</name>
    <name type="common">Muricauda ruestringensis</name>
    <dbReference type="NCBI Taxonomy" id="886377"/>
    <lineage>
        <taxon>Bacteria</taxon>
        <taxon>Pseudomonadati</taxon>
        <taxon>Bacteroidota</taxon>
        <taxon>Flavobacteriia</taxon>
        <taxon>Flavobacteriales</taxon>
        <taxon>Flavobacteriaceae</taxon>
        <taxon>Flagellimonas</taxon>
    </lineage>
</organism>
<dbReference type="HOGENOM" id="CLU_3346074_0_0_10"/>
<proteinExistence type="predicted"/>
<reference evidence="3" key="1">
    <citation type="submission" date="2011-08" db="EMBL/GenBank/DDBJ databases">
        <title>The complete genome of Muricauda ruestringensis DSM 13258.</title>
        <authorList>
            <person name="Lucas S."/>
            <person name="Han J."/>
            <person name="Lapidus A."/>
            <person name="Bruce D."/>
            <person name="Goodwin L."/>
            <person name="Pitluck S."/>
            <person name="Peters L."/>
            <person name="Kyrpides N."/>
            <person name="Mavromatis K."/>
            <person name="Ivanova N."/>
            <person name="Ovchinnikova G."/>
            <person name="Teshima H."/>
            <person name="Detter J.C."/>
            <person name="Tapia R."/>
            <person name="Han C."/>
            <person name="Land M."/>
            <person name="Hauser L."/>
            <person name="Markowitz V."/>
            <person name="Cheng J.-F."/>
            <person name="Hugenholtz P."/>
            <person name="Woyke T."/>
            <person name="Wu D."/>
            <person name="Spring S."/>
            <person name="Schroeder M."/>
            <person name="Brambilla E."/>
            <person name="Klenk H.-P."/>
            <person name="Eisen J.A."/>
        </authorList>
    </citation>
    <scope>NUCLEOTIDE SEQUENCE [LARGE SCALE GENOMIC DNA]</scope>
    <source>
        <strain evidence="3">DSM 13258 / LMG 19739 / B1</strain>
    </source>
</reference>
<sequence>MNYLSAEASFVDVPDIGSPPATDRQDPFATKTNTGVY</sequence>
<evidence type="ECO:0000313" key="3">
    <source>
        <dbReference type="Proteomes" id="UP000008908"/>
    </source>
</evidence>
<dbReference type="STRING" id="886377.Murru_0885"/>
<dbReference type="AlphaFoldDB" id="G2PKV3"/>